<dbReference type="Pfam" id="PF05396">
    <property type="entry name" value="Phage_T7_Capsid"/>
    <property type="match status" value="1"/>
</dbReference>
<dbReference type="AlphaFoldDB" id="A0A1V2H3X2"/>
<evidence type="ECO:0000256" key="1">
    <source>
        <dbReference type="SAM" id="MobiDB-lite"/>
    </source>
</evidence>
<dbReference type="InterPro" id="IPR008768">
    <property type="entry name" value="Gp9-like"/>
</dbReference>
<feature type="region of interest" description="Disordered" evidence="1">
    <location>
        <begin position="1"/>
        <end position="22"/>
    </location>
</feature>
<organism evidence="2 3">
    <name type="scientific">Teichococcus deserti</name>
    <dbReference type="NCBI Taxonomy" id="1817963"/>
    <lineage>
        <taxon>Bacteria</taxon>
        <taxon>Pseudomonadati</taxon>
        <taxon>Pseudomonadota</taxon>
        <taxon>Alphaproteobacteria</taxon>
        <taxon>Acetobacterales</taxon>
        <taxon>Roseomonadaceae</taxon>
        <taxon>Roseomonas</taxon>
    </lineage>
</organism>
<proteinExistence type="predicted"/>
<dbReference type="Proteomes" id="UP000188879">
    <property type="component" value="Unassembled WGS sequence"/>
</dbReference>
<gene>
    <name evidence="2" type="ORF">BKE38_08610</name>
</gene>
<feature type="compositionally biased region" description="Basic and acidic residues" evidence="1">
    <location>
        <begin position="13"/>
        <end position="22"/>
    </location>
</feature>
<evidence type="ECO:0000313" key="3">
    <source>
        <dbReference type="Proteomes" id="UP000188879"/>
    </source>
</evidence>
<evidence type="ECO:0000313" key="2">
    <source>
        <dbReference type="EMBL" id="ONG55719.1"/>
    </source>
</evidence>
<dbReference type="EMBL" id="MLCO01000069">
    <property type="protein sequence ID" value="ONG55719.1"/>
    <property type="molecule type" value="Genomic_DNA"/>
</dbReference>
<reference evidence="2 3" key="1">
    <citation type="submission" date="2016-10" db="EMBL/GenBank/DDBJ databases">
        <title>Draft Genome sequence of Roseomonas sp. strain M3.</title>
        <authorList>
            <person name="Subhash Y."/>
            <person name="Lee S."/>
        </authorList>
    </citation>
    <scope>NUCLEOTIDE SEQUENCE [LARGE SCALE GENOMIC DNA]</scope>
    <source>
        <strain evidence="2 3">M3</strain>
    </source>
</reference>
<comment type="caution">
    <text evidence="2">The sequence shown here is derived from an EMBL/GenBank/DDBJ whole genome shotgun (WGS) entry which is preliminary data.</text>
</comment>
<dbReference type="RefSeq" id="WP_076956943.1">
    <property type="nucleotide sequence ID" value="NZ_MLCO01000069.1"/>
</dbReference>
<keyword evidence="3" id="KW-1185">Reference proteome</keyword>
<name>A0A1V2H3X2_9PROT</name>
<accession>A0A1V2H3X2</accession>
<protein>
    <submittedName>
        <fullName evidence="2">Uncharacterized protein</fullName>
    </submittedName>
</protein>
<dbReference type="OrthoDB" id="7347988at2"/>
<sequence>MAENLLDPAPESDEARPEAIPEKFWDSESKSLRIEALLKSYRELEKRLSQRLVPPGEDAPEEERNRFRRALGVPAAPEEYEVDEKHPLCGSDPEINKRLHEAGFTCAQVQLVYDLAAERLLPLIAEAAADYEAQKQRAKLEQEFGGAEGFQRIAGQIASWGKANLPNSVFEALSTTAEGVLALHRMMQKGEPSLARDAAPPEAIDEQALRRMMRDPRYWRSREPEYVKRVTDGFRKLFGQG</sequence>